<keyword evidence="2" id="KW-1185">Reference proteome</keyword>
<name>A0A8C8YW72_PROSS</name>
<dbReference type="Ensembl" id="ENSPSMT00000007583.1">
    <property type="protein sequence ID" value="ENSPSMP00000006422.1"/>
    <property type="gene ID" value="ENSPSMG00000004841.1"/>
</dbReference>
<reference evidence="1" key="1">
    <citation type="submission" date="2025-08" db="UniProtKB">
        <authorList>
            <consortium name="Ensembl"/>
        </authorList>
    </citation>
    <scope>IDENTIFICATION</scope>
</reference>
<evidence type="ECO:0000313" key="2">
    <source>
        <dbReference type="Proteomes" id="UP000694414"/>
    </source>
</evidence>
<reference evidence="1" key="2">
    <citation type="submission" date="2025-09" db="UniProtKB">
        <authorList>
            <consortium name="Ensembl"/>
        </authorList>
    </citation>
    <scope>IDENTIFICATION</scope>
</reference>
<evidence type="ECO:0000313" key="1">
    <source>
        <dbReference type="Ensembl" id="ENSPSMP00000006422.1"/>
    </source>
</evidence>
<dbReference type="AlphaFoldDB" id="A0A8C8YW72"/>
<proteinExistence type="predicted"/>
<sequence>KKVNGKPARAVHHPLQDYLGVSVSRELLTVGSDYLRGIWDRLLSNSKPPSRKTSSLQTVQIERSLFLNQFMLS</sequence>
<organism evidence="1 2">
    <name type="scientific">Prolemur simus</name>
    <name type="common">Greater bamboo lemur</name>
    <name type="synonym">Hapalemur simus</name>
    <dbReference type="NCBI Taxonomy" id="1328070"/>
    <lineage>
        <taxon>Eukaryota</taxon>
        <taxon>Metazoa</taxon>
        <taxon>Chordata</taxon>
        <taxon>Craniata</taxon>
        <taxon>Vertebrata</taxon>
        <taxon>Euteleostomi</taxon>
        <taxon>Mammalia</taxon>
        <taxon>Eutheria</taxon>
        <taxon>Euarchontoglires</taxon>
        <taxon>Primates</taxon>
        <taxon>Strepsirrhini</taxon>
        <taxon>Lemuriformes</taxon>
        <taxon>Lemuridae</taxon>
        <taxon>Prolemur</taxon>
    </lineage>
</organism>
<accession>A0A8C8YW72</accession>
<dbReference type="Proteomes" id="UP000694414">
    <property type="component" value="Unplaced"/>
</dbReference>
<dbReference type="GeneTree" id="ENSGT00970000194590"/>
<protein>
    <submittedName>
        <fullName evidence="1">Uncharacterized protein</fullName>
    </submittedName>
</protein>